<evidence type="ECO:0000313" key="6">
    <source>
        <dbReference type="EMBL" id="MFC0178614.1"/>
    </source>
</evidence>
<proteinExistence type="inferred from homology"/>
<comment type="subcellular location">
    <subcellularLocation>
        <location evidence="1">Cell outer membrane</location>
        <topology evidence="1">Multi-pass membrane protein</topology>
    </subcellularLocation>
</comment>
<dbReference type="InterPro" id="IPR001897">
    <property type="entry name" value="Porin_gammaproteobac"/>
</dbReference>
<name>A0ABV6C6L9_9GAMM</name>
<gene>
    <name evidence="6" type="ORF">ACFFIT_00605</name>
</gene>
<dbReference type="InterPro" id="IPR001702">
    <property type="entry name" value="Porin_Gram-ve"/>
</dbReference>
<evidence type="ECO:0000256" key="2">
    <source>
        <dbReference type="ARBA" id="ARBA00007539"/>
    </source>
</evidence>
<evidence type="ECO:0000313" key="7">
    <source>
        <dbReference type="Proteomes" id="UP001589758"/>
    </source>
</evidence>
<dbReference type="PANTHER" id="PTHR34501:SF2">
    <property type="entry name" value="OUTER MEMBRANE PORIN F-RELATED"/>
    <property type="match status" value="1"/>
</dbReference>
<dbReference type="SUPFAM" id="SSF56935">
    <property type="entry name" value="Porins"/>
    <property type="match status" value="1"/>
</dbReference>
<evidence type="ECO:0000256" key="3">
    <source>
        <dbReference type="ARBA" id="ARBA00022729"/>
    </source>
</evidence>
<evidence type="ECO:0000256" key="4">
    <source>
        <dbReference type="ARBA" id="ARBA00023136"/>
    </source>
</evidence>
<dbReference type="InterPro" id="IPR023614">
    <property type="entry name" value="Porin_dom_sf"/>
</dbReference>
<dbReference type="EMBL" id="JBHLXE010000013">
    <property type="protein sequence ID" value="MFC0178614.1"/>
    <property type="molecule type" value="Genomic_DNA"/>
</dbReference>
<dbReference type="CDD" id="cd00342">
    <property type="entry name" value="gram_neg_porins"/>
    <property type="match status" value="1"/>
</dbReference>
<dbReference type="InterPro" id="IPR050298">
    <property type="entry name" value="Gram-neg_bact_OMP"/>
</dbReference>
<feature type="chain" id="PRO_5046948541" evidence="5">
    <location>
        <begin position="23"/>
        <end position="380"/>
    </location>
</feature>
<comment type="similarity">
    <text evidence="2">Belongs to the Gram-negative porin family.</text>
</comment>
<organism evidence="6 7">
    <name type="scientific">Thorsellia kenyensis</name>
    <dbReference type="NCBI Taxonomy" id="1549888"/>
    <lineage>
        <taxon>Bacteria</taxon>
        <taxon>Pseudomonadati</taxon>
        <taxon>Pseudomonadota</taxon>
        <taxon>Gammaproteobacteria</taxon>
        <taxon>Enterobacterales</taxon>
        <taxon>Thorselliaceae</taxon>
        <taxon>Thorsellia</taxon>
    </lineage>
</organism>
<dbReference type="Gene3D" id="2.40.160.10">
    <property type="entry name" value="Porin"/>
    <property type="match status" value="1"/>
</dbReference>
<accession>A0ABV6C6L9</accession>
<keyword evidence="4" id="KW-0472">Membrane</keyword>
<protein>
    <submittedName>
        <fullName evidence="6">Porin</fullName>
    </submittedName>
</protein>
<dbReference type="RefSeq" id="WP_385875428.1">
    <property type="nucleotide sequence ID" value="NZ_JBHLXE010000013.1"/>
</dbReference>
<dbReference type="Pfam" id="PF00267">
    <property type="entry name" value="Porin_1"/>
    <property type="match status" value="1"/>
</dbReference>
<dbReference type="PANTHER" id="PTHR34501">
    <property type="entry name" value="PROTEIN YDDL-RELATED"/>
    <property type="match status" value="1"/>
</dbReference>
<keyword evidence="7" id="KW-1185">Reference proteome</keyword>
<evidence type="ECO:0000256" key="5">
    <source>
        <dbReference type="SAM" id="SignalP"/>
    </source>
</evidence>
<comment type="caution">
    <text evidence="6">The sequence shown here is derived from an EMBL/GenBank/DDBJ whole genome shotgun (WGS) entry which is preliminary data.</text>
</comment>
<dbReference type="PRINTS" id="PR00182">
    <property type="entry name" value="ECOLNEIPORIN"/>
</dbReference>
<dbReference type="Proteomes" id="UP001589758">
    <property type="component" value="Unassembled WGS sequence"/>
</dbReference>
<reference evidence="6 7" key="1">
    <citation type="submission" date="2024-09" db="EMBL/GenBank/DDBJ databases">
        <authorList>
            <person name="Sun Q."/>
            <person name="Mori K."/>
        </authorList>
    </citation>
    <scope>NUCLEOTIDE SEQUENCE [LARGE SCALE GENOMIC DNA]</scope>
    <source>
        <strain evidence="6 7">CCM 8545</strain>
    </source>
</reference>
<sequence length="380" mass="41360">MINRKILSISITLASISGIANAAEIYNKEGNKIDLIGLIEADYKIRGKENPTANGEARGNHANQDGTFARLGFNAQTQINSELTGYAKFEREFGVNESSSDGTPRYAYAGLKWAEYGSIDFGRNYGVVGKIRDFSDQAAMFGGSGFGGGSDIFLTDLTSGLATYTNNNFFSMVPGFDIYLQYQVKDTNGDVLEQNGDGFAVASTYHHSPTGLGAGATYAKSDRIDAQINLNGNESADGKNAEIWAVAANYDANHIYLGLSWSESNNMLPVKGDMGVIEIANKTRGLEVVANYTFDFGLMPSVVYNQSKGYNLHGFIDSNDGHGKAVLVKYIAVGAQYDFTKEMDMAVGYKINLLDANNAYTRENYLASDDQIEMRLTYAF</sequence>
<keyword evidence="3 5" id="KW-0732">Signal</keyword>
<feature type="signal peptide" evidence="5">
    <location>
        <begin position="1"/>
        <end position="22"/>
    </location>
</feature>
<dbReference type="PRINTS" id="PR00183">
    <property type="entry name" value="ECOLIPORIN"/>
</dbReference>
<dbReference type="InterPro" id="IPR033900">
    <property type="entry name" value="Gram_neg_porin_domain"/>
</dbReference>
<evidence type="ECO:0000256" key="1">
    <source>
        <dbReference type="ARBA" id="ARBA00004571"/>
    </source>
</evidence>